<dbReference type="EMBL" id="CAACVJ010000094">
    <property type="protein sequence ID" value="VEP13105.1"/>
    <property type="molecule type" value="Genomic_DNA"/>
</dbReference>
<keyword evidence="2" id="KW-1185">Reference proteome</keyword>
<protein>
    <submittedName>
        <fullName evidence="1">Uncharacterized protein</fullName>
    </submittedName>
</protein>
<evidence type="ECO:0000313" key="1">
    <source>
        <dbReference type="EMBL" id="VEP13105.1"/>
    </source>
</evidence>
<organism evidence="1 2">
    <name type="scientific">Hyella patelloides LEGE 07179</name>
    <dbReference type="NCBI Taxonomy" id="945734"/>
    <lineage>
        <taxon>Bacteria</taxon>
        <taxon>Bacillati</taxon>
        <taxon>Cyanobacteriota</taxon>
        <taxon>Cyanophyceae</taxon>
        <taxon>Pleurocapsales</taxon>
        <taxon>Hyellaceae</taxon>
        <taxon>Hyella</taxon>
    </lineage>
</organism>
<dbReference type="AlphaFoldDB" id="A0A563VP41"/>
<evidence type="ECO:0000313" key="2">
    <source>
        <dbReference type="Proteomes" id="UP000320055"/>
    </source>
</evidence>
<accession>A0A563VP41</accession>
<gene>
    <name evidence="1" type="ORF">H1P_1830003</name>
</gene>
<reference evidence="1 2" key="1">
    <citation type="submission" date="2019-01" db="EMBL/GenBank/DDBJ databases">
        <authorList>
            <person name="Brito A."/>
        </authorList>
    </citation>
    <scope>NUCLEOTIDE SEQUENCE [LARGE SCALE GENOMIC DNA]</scope>
    <source>
        <strain evidence="1">1</strain>
    </source>
</reference>
<dbReference type="Proteomes" id="UP000320055">
    <property type="component" value="Unassembled WGS sequence"/>
</dbReference>
<proteinExistence type="predicted"/>
<sequence>MKKSKYIPQKVRSRVERMNNEKVPVNKILEVLHNTSKKKK</sequence>
<name>A0A563VP41_9CYAN</name>